<protein>
    <submittedName>
        <fullName evidence="4">YigZ family protein</fullName>
    </submittedName>
</protein>
<dbReference type="Pfam" id="PF01205">
    <property type="entry name" value="Impact_N"/>
    <property type="match status" value="1"/>
</dbReference>
<evidence type="ECO:0000256" key="1">
    <source>
        <dbReference type="ARBA" id="ARBA00007665"/>
    </source>
</evidence>
<feature type="domain" description="Impact N-terminal" evidence="2">
    <location>
        <begin position="46"/>
        <end position="150"/>
    </location>
</feature>
<dbReference type="STRING" id="592028.GCWU000321_01263"/>
<dbReference type="eggNOG" id="COG1739">
    <property type="taxonomic scope" value="Bacteria"/>
</dbReference>
<dbReference type="PROSITE" id="PS00910">
    <property type="entry name" value="UPF0029"/>
    <property type="match status" value="1"/>
</dbReference>
<comment type="caution">
    <text evidence="4">The sequence shown here is derived from an EMBL/GenBank/DDBJ whole genome shotgun (WGS) entry which is preliminary data.</text>
</comment>
<dbReference type="PANTHER" id="PTHR16301">
    <property type="entry name" value="IMPACT-RELATED"/>
    <property type="match status" value="1"/>
</dbReference>
<name>C9LNY9_9FIRM</name>
<dbReference type="InterPro" id="IPR020569">
    <property type="entry name" value="UPF0029_Impact_CS"/>
</dbReference>
<evidence type="ECO:0000313" key="4">
    <source>
        <dbReference type="EMBL" id="EEW97275.1"/>
    </source>
</evidence>
<evidence type="ECO:0000259" key="3">
    <source>
        <dbReference type="Pfam" id="PF09186"/>
    </source>
</evidence>
<dbReference type="PANTHER" id="PTHR16301:SF20">
    <property type="entry name" value="IMPACT FAMILY MEMBER YIGZ"/>
    <property type="match status" value="1"/>
</dbReference>
<dbReference type="SUPFAM" id="SSF54211">
    <property type="entry name" value="Ribosomal protein S5 domain 2-like"/>
    <property type="match status" value="1"/>
</dbReference>
<sequence length="241" mass="27186">MIKTPSLQAGEGVFSWYNRNIFHGGSFMLIPYRSVRTPCRKETEIKKSIFIAQLFPVETEEEAQFILETVRKNHKDAAHHCWAWRIGTVRIREKSSDGGEPQGTAGHPMLHVLQMKSLTNTLSVVTRYFGGIKLGTGGLARAYGGTLAEAVEEAGVLCFMPHVRLELTIPYTAAGAFEHYIKGTDIRVLDRIFAEEVQITCLCLPENKARHEMYFRDMTGGKVKVEDRGEEYVGMETEEKE</sequence>
<dbReference type="InterPro" id="IPR023582">
    <property type="entry name" value="Impact"/>
</dbReference>
<organism evidence="4 5">
    <name type="scientific">Dialister invisus DSM 15470</name>
    <dbReference type="NCBI Taxonomy" id="592028"/>
    <lineage>
        <taxon>Bacteria</taxon>
        <taxon>Bacillati</taxon>
        <taxon>Bacillota</taxon>
        <taxon>Negativicutes</taxon>
        <taxon>Veillonellales</taxon>
        <taxon>Veillonellaceae</taxon>
        <taxon>Dialister</taxon>
    </lineage>
</organism>
<reference evidence="4" key="1">
    <citation type="submission" date="2009-09" db="EMBL/GenBank/DDBJ databases">
        <authorList>
            <person name="Weinstock G."/>
            <person name="Sodergren E."/>
            <person name="Clifton S."/>
            <person name="Fulton L."/>
            <person name="Fulton B."/>
            <person name="Courtney L."/>
            <person name="Fronick C."/>
            <person name="Harrison M."/>
            <person name="Strong C."/>
            <person name="Farmer C."/>
            <person name="Delahaunty K."/>
            <person name="Markovic C."/>
            <person name="Hall O."/>
            <person name="Minx P."/>
            <person name="Tomlinson C."/>
            <person name="Mitreva M."/>
            <person name="Nelson J."/>
            <person name="Hou S."/>
            <person name="Wollam A."/>
            <person name="Pepin K.H."/>
            <person name="Johnson M."/>
            <person name="Bhonagiri V."/>
            <person name="Nash W.E."/>
            <person name="Warren W."/>
            <person name="Chinwalla A."/>
            <person name="Mardis E.R."/>
            <person name="Wilson R.K."/>
        </authorList>
    </citation>
    <scope>NUCLEOTIDE SEQUENCE [LARGE SCALE GENOMIC DNA]</scope>
    <source>
        <strain evidence="4">DSM 15470</strain>
    </source>
</reference>
<feature type="domain" description="UPF0029" evidence="3">
    <location>
        <begin position="167"/>
        <end position="222"/>
    </location>
</feature>
<keyword evidence="5" id="KW-1185">Reference proteome</keyword>
<dbReference type="InterPro" id="IPR020568">
    <property type="entry name" value="Ribosomal_Su5_D2-typ_SF"/>
</dbReference>
<dbReference type="Gene3D" id="3.30.230.30">
    <property type="entry name" value="Impact, N-terminal domain"/>
    <property type="match status" value="1"/>
</dbReference>
<dbReference type="EMBL" id="ACIM02000001">
    <property type="protein sequence ID" value="EEW97275.1"/>
    <property type="molecule type" value="Genomic_DNA"/>
</dbReference>
<dbReference type="GO" id="GO:0006446">
    <property type="term" value="P:regulation of translational initiation"/>
    <property type="evidence" value="ECO:0007669"/>
    <property type="project" value="TreeGrafter"/>
</dbReference>
<dbReference type="HOGENOM" id="CLU_083552_2_1_9"/>
<gene>
    <name evidence="4" type="ORF">GCWU000321_01263</name>
</gene>
<accession>C9LNY9</accession>
<dbReference type="InterPro" id="IPR001498">
    <property type="entry name" value="Impact_N"/>
</dbReference>
<proteinExistence type="inferred from homology"/>
<evidence type="ECO:0000313" key="5">
    <source>
        <dbReference type="Proteomes" id="UP000004736"/>
    </source>
</evidence>
<dbReference type="GO" id="GO:0005737">
    <property type="term" value="C:cytoplasm"/>
    <property type="evidence" value="ECO:0007669"/>
    <property type="project" value="TreeGrafter"/>
</dbReference>
<dbReference type="Pfam" id="PF09186">
    <property type="entry name" value="DUF1949"/>
    <property type="match status" value="1"/>
</dbReference>
<evidence type="ECO:0000259" key="2">
    <source>
        <dbReference type="Pfam" id="PF01205"/>
    </source>
</evidence>
<dbReference type="AlphaFoldDB" id="C9LNY9"/>
<dbReference type="InterPro" id="IPR015269">
    <property type="entry name" value="UPF0029_Impact_C"/>
</dbReference>
<dbReference type="SUPFAM" id="SSF54980">
    <property type="entry name" value="EF-G C-terminal domain-like"/>
    <property type="match status" value="1"/>
</dbReference>
<dbReference type="InterPro" id="IPR035647">
    <property type="entry name" value="EFG_III/V"/>
</dbReference>
<dbReference type="Proteomes" id="UP000004736">
    <property type="component" value="Unassembled WGS sequence"/>
</dbReference>
<comment type="similarity">
    <text evidence="1">Belongs to the IMPACT family.</text>
</comment>
<dbReference type="InterPro" id="IPR036956">
    <property type="entry name" value="Impact_N_sf"/>
</dbReference>